<feature type="compositionally biased region" description="Basic and acidic residues" evidence="1">
    <location>
        <begin position="216"/>
        <end position="227"/>
    </location>
</feature>
<feature type="compositionally biased region" description="Low complexity" evidence="1">
    <location>
        <begin position="333"/>
        <end position="342"/>
    </location>
</feature>
<sequence length="587" mass="60743">MDSLRAAGWKFENPGDASSAPRGDDATRTSESSSTDSVGENQPPPDDPSGKVDQGTGEKTEAETGSQAVDREADPKTRTGETTGTGEKDQDPQKTEAGASHTAPGAESPRAQPVGEAGGTTGSTDAEPPSRPADNTTAGQDPTDRPTGGEAPPTPGATDQSSTTTDTGEPRPGEPANQDAPLTLDTDRPPAEAAGSGSEAGGERDGKPATPQTETTGDKPETTDKAEPGQPERTPYVDNPGSPNQPSRIASLIAAGWEFPGRTDATPQQTETTDPAQNTSTPDTDTPDPTPQPPESPAPSEQPQATDNSADTDAPPPLPEQIGEGTPGAAKVEGSAAEPPGEGELDPPTPGERPAPEAEPPLPESEEQPPAEPVEGSGTEQPEPDGKENPADRTGGEQDGEHGKTGEKPEEIKTGPNTLPYLGTYNPNGHFTQTVDQARRTSGESTQSRDTELPPWLSGTSEISQSATQDELDPTGADREPGVVAKASDRRKKSETDNESRTERARGATWKRGTDLKNASALSRDTVNGFLGPRPPTPTGHAETSTAPTMGSPHTYGATQDSFMAAATATMVIMEGGRKLAQKIRSR</sequence>
<dbReference type="AlphaFoldDB" id="A0A7Y9EP39"/>
<feature type="compositionally biased region" description="Pro residues" evidence="1">
    <location>
        <begin position="288"/>
        <end position="297"/>
    </location>
</feature>
<feature type="compositionally biased region" description="Polar residues" evidence="1">
    <location>
        <begin position="458"/>
        <end position="469"/>
    </location>
</feature>
<reference evidence="2 3" key="1">
    <citation type="submission" date="2020-07" db="EMBL/GenBank/DDBJ databases">
        <title>Sequencing the genomes of 1000 actinobacteria strains.</title>
        <authorList>
            <person name="Klenk H.-P."/>
        </authorList>
    </citation>
    <scope>NUCLEOTIDE SEQUENCE [LARGE SCALE GENOMIC DNA]</scope>
    <source>
        <strain evidence="2 3">DSM 40398</strain>
    </source>
</reference>
<evidence type="ECO:0000313" key="3">
    <source>
        <dbReference type="Proteomes" id="UP000529783"/>
    </source>
</evidence>
<comment type="caution">
    <text evidence="2">The sequence shown here is derived from an EMBL/GenBank/DDBJ whole genome shotgun (WGS) entry which is preliminary data.</text>
</comment>
<dbReference type="RefSeq" id="WP_179847749.1">
    <property type="nucleotide sequence ID" value="NZ_JACCBA010000001.1"/>
</dbReference>
<evidence type="ECO:0000313" key="2">
    <source>
        <dbReference type="EMBL" id="NYD51343.1"/>
    </source>
</evidence>
<accession>A0A7Y9EP39</accession>
<organism evidence="2 3">
    <name type="scientific">Actinomadura luteofluorescens</name>
    <dbReference type="NCBI Taxonomy" id="46163"/>
    <lineage>
        <taxon>Bacteria</taxon>
        <taxon>Bacillati</taxon>
        <taxon>Actinomycetota</taxon>
        <taxon>Actinomycetes</taxon>
        <taxon>Streptosporangiales</taxon>
        <taxon>Thermomonosporaceae</taxon>
        <taxon>Actinomadura</taxon>
    </lineage>
</organism>
<name>A0A7Y9EP39_9ACTN</name>
<protein>
    <submittedName>
        <fullName evidence="2">Uncharacterized protein</fullName>
    </submittedName>
</protein>
<feature type="compositionally biased region" description="Polar residues" evidence="1">
    <location>
        <begin position="29"/>
        <end position="40"/>
    </location>
</feature>
<gene>
    <name evidence="2" type="ORF">BJY14_007326</name>
</gene>
<feature type="compositionally biased region" description="Polar residues" evidence="1">
    <location>
        <begin position="265"/>
        <end position="278"/>
    </location>
</feature>
<feature type="compositionally biased region" description="Basic and acidic residues" evidence="1">
    <location>
        <begin position="437"/>
        <end position="452"/>
    </location>
</feature>
<feature type="compositionally biased region" description="Polar residues" evidence="1">
    <location>
        <begin position="425"/>
        <end position="436"/>
    </location>
</feature>
<feature type="compositionally biased region" description="Basic and acidic residues" evidence="1">
    <location>
        <begin position="384"/>
        <end position="413"/>
    </location>
</feature>
<proteinExistence type="predicted"/>
<feature type="compositionally biased region" description="Basic and acidic residues" evidence="1">
    <location>
        <begin position="69"/>
        <end position="79"/>
    </location>
</feature>
<feature type="region of interest" description="Disordered" evidence="1">
    <location>
        <begin position="1"/>
        <end position="556"/>
    </location>
</feature>
<dbReference type="Proteomes" id="UP000529783">
    <property type="component" value="Unassembled WGS sequence"/>
</dbReference>
<keyword evidence="3" id="KW-1185">Reference proteome</keyword>
<feature type="compositionally biased region" description="Basic and acidic residues" evidence="1">
    <location>
        <begin position="492"/>
        <end position="506"/>
    </location>
</feature>
<evidence type="ECO:0000256" key="1">
    <source>
        <dbReference type="SAM" id="MobiDB-lite"/>
    </source>
</evidence>
<feature type="compositionally biased region" description="Pro residues" evidence="1">
    <location>
        <begin position="347"/>
        <end position="363"/>
    </location>
</feature>
<dbReference type="EMBL" id="JACCBA010000001">
    <property type="protein sequence ID" value="NYD51343.1"/>
    <property type="molecule type" value="Genomic_DNA"/>
</dbReference>